<dbReference type="GO" id="GO:0045338">
    <property type="term" value="P:farnesyl diphosphate metabolic process"/>
    <property type="evidence" value="ECO:0007669"/>
    <property type="project" value="InterPro"/>
</dbReference>
<organism evidence="1">
    <name type="scientific">Sesamum radiatum</name>
    <name type="common">Black benniseed</name>
    <dbReference type="NCBI Taxonomy" id="300843"/>
    <lineage>
        <taxon>Eukaryota</taxon>
        <taxon>Viridiplantae</taxon>
        <taxon>Streptophyta</taxon>
        <taxon>Embryophyta</taxon>
        <taxon>Tracheophyta</taxon>
        <taxon>Spermatophyta</taxon>
        <taxon>Magnoliopsida</taxon>
        <taxon>eudicotyledons</taxon>
        <taxon>Gunneridae</taxon>
        <taxon>Pentapetalae</taxon>
        <taxon>asterids</taxon>
        <taxon>lamiids</taxon>
        <taxon>Lamiales</taxon>
        <taxon>Pedaliaceae</taxon>
        <taxon>Sesamum</taxon>
    </lineage>
</organism>
<name>A0AAW2IIG9_SESRA</name>
<dbReference type="GO" id="GO:0051996">
    <property type="term" value="F:squalene synthase [NAD(P)H] activity"/>
    <property type="evidence" value="ECO:0007669"/>
    <property type="project" value="InterPro"/>
</dbReference>
<dbReference type="Gene3D" id="1.10.600.10">
    <property type="entry name" value="Farnesyl Diphosphate Synthase"/>
    <property type="match status" value="1"/>
</dbReference>
<dbReference type="GO" id="GO:0005789">
    <property type="term" value="C:endoplasmic reticulum membrane"/>
    <property type="evidence" value="ECO:0007669"/>
    <property type="project" value="TreeGrafter"/>
</dbReference>
<dbReference type="EMBL" id="JACGWJ010001558">
    <property type="protein sequence ID" value="KAL0281807.1"/>
    <property type="molecule type" value="Genomic_DNA"/>
</dbReference>
<dbReference type="AlphaFoldDB" id="A0AAW2IIG9"/>
<comment type="caution">
    <text evidence="1">The sequence shown here is derived from an EMBL/GenBank/DDBJ whole genome shotgun (WGS) entry which is preliminary data.</text>
</comment>
<proteinExistence type="predicted"/>
<reference evidence="1" key="2">
    <citation type="journal article" date="2024" name="Plant">
        <title>Genomic evolution and insights into agronomic trait innovations of Sesamum species.</title>
        <authorList>
            <person name="Miao H."/>
            <person name="Wang L."/>
            <person name="Qu L."/>
            <person name="Liu H."/>
            <person name="Sun Y."/>
            <person name="Le M."/>
            <person name="Wang Q."/>
            <person name="Wei S."/>
            <person name="Zheng Y."/>
            <person name="Lin W."/>
            <person name="Duan Y."/>
            <person name="Cao H."/>
            <person name="Xiong S."/>
            <person name="Wang X."/>
            <person name="Wei L."/>
            <person name="Li C."/>
            <person name="Ma Q."/>
            <person name="Ju M."/>
            <person name="Zhao R."/>
            <person name="Li G."/>
            <person name="Mu C."/>
            <person name="Tian Q."/>
            <person name="Mei H."/>
            <person name="Zhang T."/>
            <person name="Gao T."/>
            <person name="Zhang H."/>
        </authorList>
    </citation>
    <scope>NUCLEOTIDE SEQUENCE</scope>
    <source>
        <strain evidence="1">G02</strain>
    </source>
</reference>
<feature type="non-terminal residue" evidence="1">
    <location>
        <position position="66"/>
    </location>
</feature>
<gene>
    <name evidence="1" type="ORF">Sradi_7285000</name>
</gene>
<dbReference type="PANTHER" id="PTHR11626:SF2">
    <property type="entry name" value="SQUALENE SYNTHASE"/>
    <property type="match status" value="1"/>
</dbReference>
<accession>A0AAW2IIG9</accession>
<reference evidence="1" key="1">
    <citation type="submission" date="2020-06" db="EMBL/GenBank/DDBJ databases">
        <authorList>
            <person name="Li T."/>
            <person name="Hu X."/>
            <person name="Zhang T."/>
            <person name="Song X."/>
            <person name="Zhang H."/>
            <person name="Dai N."/>
            <person name="Sheng W."/>
            <person name="Hou X."/>
            <person name="Wei L."/>
        </authorList>
    </citation>
    <scope>NUCLEOTIDE SEQUENCE</scope>
    <source>
        <strain evidence="1">G02</strain>
        <tissue evidence="1">Leaf</tissue>
    </source>
</reference>
<protein>
    <submittedName>
        <fullName evidence="1">Squalene synthase 12</fullName>
    </submittedName>
</protein>
<dbReference type="PANTHER" id="PTHR11626">
    <property type="entry name" value="FARNESYL-DIPHOSPHATE FARNESYLTRANSFERASE"/>
    <property type="match status" value="1"/>
</dbReference>
<dbReference type="InterPro" id="IPR008949">
    <property type="entry name" value="Isoprenoid_synthase_dom_sf"/>
</dbReference>
<evidence type="ECO:0000313" key="1">
    <source>
        <dbReference type="EMBL" id="KAL0281807.1"/>
    </source>
</evidence>
<dbReference type="InterPro" id="IPR044844">
    <property type="entry name" value="Trans_IPPS_euk-type"/>
</dbReference>
<sequence>MVSLQAIWRHPDDLYPMVKLKLAARRAEKQIPAEPHWAFCYSMLHKVSRSFALVIQQLDTDLRDAV</sequence>